<evidence type="ECO:0000313" key="3">
    <source>
        <dbReference type="Proteomes" id="UP001237737"/>
    </source>
</evidence>
<comment type="caution">
    <text evidence="2">The sequence shown here is derived from an EMBL/GenBank/DDBJ whole genome shotgun (WGS) entry which is preliminary data.</text>
</comment>
<sequence>MAKADRSVSNFCNAELAKPAPDREENSEIRLTGDSAPSRLRWKAKEFFHTMNLPLDRTRQRKPIQGEERARISHIQGAVRAEKGIPDKRTRTSPTAPPSLDSHTD</sequence>
<keyword evidence="3" id="KW-1185">Reference proteome</keyword>
<dbReference type="RefSeq" id="WP_306852381.1">
    <property type="nucleotide sequence ID" value="NZ_JAUSSK010000006.1"/>
</dbReference>
<dbReference type="Proteomes" id="UP001237737">
    <property type="component" value="Unassembled WGS sequence"/>
</dbReference>
<reference evidence="2 3" key="1">
    <citation type="submission" date="2023-07" db="EMBL/GenBank/DDBJ databases">
        <title>Sorghum-associated microbial communities from plants grown in Nebraska, USA.</title>
        <authorList>
            <person name="Schachtman D."/>
        </authorList>
    </citation>
    <scope>NUCLEOTIDE SEQUENCE [LARGE SCALE GENOMIC DNA]</scope>
    <source>
        <strain evidence="2 3">CC60</strain>
    </source>
</reference>
<feature type="region of interest" description="Disordered" evidence="1">
    <location>
        <begin position="1"/>
        <end position="36"/>
    </location>
</feature>
<accession>A0ABT9T2X7</accession>
<protein>
    <submittedName>
        <fullName evidence="2">Uncharacterized protein</fullName>
    </submittedName>
</protein>
<dbReference type="EMBL" id="JAUSSK010000006">
    <property type="protein sequence ID" value="MDQ0011613.1"/>
    <property type="molecule type" value="Genomic_DNA"/>
</dbReference>
<feature type="region of interest" description="Disordered" evidence="1">
    <location>
        <begin position="53"/>
        <end position="105"/>
    </location>
</feature>
<name>A0ABT9T2X7_9GAMM</name>
<evidence type="ECO:0000256" key="1">
    <source>
        <dbReference type="SAM" id="MobiDB-lite"/>
    </source>
</evidence>
<proteinExistence type="predicted"/>
<organism evidence="2 3">
    <name type="scientific">Luteibacter jiangsuensis</name>
    <dbReference type="NCBI Taxonomy" id="637577"/>
    <lineage>
        <taxon>Bacteria</taxon>
        <taxon>Pseudomonadati</taxon>
        <taxon>Pseudomonadota</taxon>
        <taxon>Gammaproteobacteria</taxon>
        <taxon>Lysobacterales</taxon>
        <taxon>Rhodanobacteraceae</taxon>
        <taxon>Luteibacter</taxon>
    </lineage>
</organism>
<gene>
    <name evidence="2" type="ORF">J2T07_003827</name>
</gene>
<evidence type="ECO:0000313" key="2">
    <source>
        <dbReference type="EMBL" id="MDQ0011613.1"/>
    </source>
</evidence>
<feature type="compositionally biased region" description="Basic and acidic residues" evidence="1">
    <location>
        <begin position="80"/>
        <end position="90"/>
    </location>
</feature>